<dbReference type="EMBL" id="CAKOGP040002191">
    <property type="protein sequence ID" value="CAJ1964534.1"/>
    <property type="molecule type" value="Genomic_DNA"/>
</dbReference>
<accession>A0AAD2G6K3</accession>
<protein>
    <recommendedName>
        <fullName evidence="1">RNA-editing substrate-binding complex 6 protein domain-containing protein</fullName>
    </recommendedName>
</protein>
<name>A0AAD2G6K3_9STRA</name>
<feature type="domain" description="RNA-editing substrate-binding complex 6 protein" evidence="1">
    <location>
        <begin position="123"/>
        <end position="405"/>
    </location>
</feature>
<dbReference type="Proteomes" id="UP001295423">
    <property type="component" value="Unassembled WGS sequence"/>
</dbReference>
<dbReference type="GO" id="GO:0044528">
    <property type="term" value="P:regulation of mitochondrial mRNA stability"/>
    <property type="evidence" value="ECO:0007669"/>
    <property type="project" value="TreeGrafter"/>
</dbReference>
<dbReference type="GO" id="GO:0005759">
    <property type="term" value="C:mitochondrial matrix"/>
    <property type="evidence" value="ECO:0007669"/>
    <property type="project" value="TreeGrafter"/>
</dbReference>
<dbReference type="AlphaFoldDB" id="A0AAD2G6K3"/>
<organism evidence="2 3">
    <name type="scientific">Cylindrotheca closterium</name>
    <dbReference type="NCBI Taxonomy" id="2856"/>
    <lineage>
        <taxon>Eukaryota</taxon>
        <taxon>Sar</taxon>
        <taxon>Stramenopiles</taxon>
        <taxon>Ochrophyta</taxon>
        <taxon>Bacillariophyta</taxon>
        <taxon>Bacillariophyceae</taxon>
        <taxon>Bacillariophycidae</taxon>
        <taxon>Bacillariales</taxon>
        <taxon>Bacillariaceae</taxon>
        <taxon>Cylindrotheca</taxon>
    </lineage>
</organism>
<dbReference type="GO" id="GO:0035770">
    <property type="term" value="C:ribonucleoprotein granule"/>
    <property type="evidence" value="ECO:0007669"/>
    <property type="project" value="TreeGrafter"/>
</dbReference>
<dbReference type="PANTHER" id="PTHR21228:SF40">
    <property type="entry name" value="LD45607P"/>
    <property type="match status" value="1"/>
</dbReference>
<evidence type="ECO:0000313" key="3">
    <source>
        <dbReference type="Proteomes" id="UP001295423"/>
    </source>
</evidence>
<dbReference type="InterPro" id="IPR050870">
    <property type="entry name" value="FAST_kinase"/>
</dbReference>
<proteinExistence type="predicted"/>
<dbReference type="GO" id="GO:0003723">
    <property type="term" value="F:RNA binding"/>
    <property type="evidence" value="ECO:0007669"/>
    <property type="project" value="TreeGrafter"/>
</dbReference>
<dbReference type="GO" id="GO:0000963">
    <property type="term" value="P:mitochondrial RNA processing"/>
    <property type="evidence" value="ECO:0007669"/>
    <property type="project" value="TreeGrafter"/>
</dbReference>
<gene>
    <name evidence="2" type="ORF">CYCCA115_LOCUS20677</name>
</gene>
<evidence type="ECO:0000259" key="1">
    <source>
        <dbReference type="Pfam" id="PF26188"/>
    </source>
</evidence>
<comment type="caution">
    <text evidence="2">The sequence shown here is derived from an EMBL/GenBank/DDBJ whole genome shotgun (WGS) entry which is preliminary data.</text>
</comment>
<dbReference type="Pfam" id="PF26188">
    <property type="entry name" value="RESC6"/>
    <property type="match status" value="1"/>
</dbReference>
<keyword evidence="3" id="KW-1185">Reference proteome</keyword>
<evidence type="ECO:0000313" key="2">
    <source>
        <dbReference type="EMBL" id="CAJ1964534.1"/>
    </source>
</evidence>
<dbReference type="InterPro" id="IPR058917">
    <property type="entry name" value="RESC6_dom"/>
</dbReference>
<sequence length="820" mass="91789">MVRTVLRTSMHRYVGRKTTLAEWNKSVILLKSTTSLNQKKQSMFGRQICCKSLLIQLPQQQFRDSAFFLHGYSTLRHFSQSTHGARRSNTSHISQQLQACQNARDLSMFLRTNGRLFHGRQEFELLEQRIKVLNKTTRMTAAHVAGLMNAVSRISTVAKSQQRQALMDLSRVAQPMLRHCQVKELCNILNSLASKDVQNHKLFHQASKFLMSSNYSMAMNPQDMAILANAFARVQHQSSKLFEAIAVQAIPQIQDFTPQGLSNLVNAFSKQDHPDSKLFEAVADETERRLTMLRRQQEDDDDVDDSLVFSPQGLANIANAFAKMHHHHHPKLFAAISKAAIPCIDEFTPQNLSNMANAFAKMSDQHHDEEELLLLFDAISKAALDKVPYFNAQELANLANAMVKMMGHHHGATTALPLLLLLQEIARAAIPLLSLLSTNNSSFNAQELAMLLNALTKNNKQTPTVNELLPGETQDEFWKASATATLSLLPEFQLQELCIVANAFSKAPPQPLSNGGESPYDKMKLFDRIAEAALDLLSLLVGDEKNHQFQPQNLSILANAFAKVNHHEATDMFQALIQAAIPLLPQMSPQEVANLVSAVAKQRIEGPMADQLFAETAKLLLLQSNDRIASWEQRNLVEVAYAFLKAFQTNDILLERIGSEIYSRPELELDAMGLGHLAAVLSRTPIGCSAELLHSIFASFERMIPQDSIQISNVADICKAIPLAYELKSISKNHGFLRQMVEYSIRKRHNASPPDVRDLLLNLTSPRLSDHGDTADNSSLVELQRSLLVAYQPILEQCADHQIAAKHVKTIRRAYKRLHV</sequence>
<reference evidence="2" key="1">
    <citation type="submission" date="2023-08" db="EMBL/GenBank/DDBJ databases">
        <authorList>
            <person name="Audoor S."/>
            <person name="Bilcke G."/>
        </authorList>
    </citation>
    <scope>NUCLEOTIDE SEQUENCE</scope>
</reference>
<dbReference type="PANTHER" id="PTHR21228">
    <property type="entry name" value="FAST LEU-RICH DOMAIN-CONTAINING"/>
    <property type="match status" value="1"/>
</dbReference>